<evidence type="ECO:0000256" key="2">
    <source>
        <dbReference type="SAM" id="Phobius"/>
    </source>
</evidence>
<dbReference type="AlphaFoldDB" id="E6S938"/>
<organism evidence="3 4">
    <name type="scientific">Intrasporangium calvum (strain ATCC 23552 / DSM 43043 / JCM 3097 / NBRC 12989 / NCIMB 10167 / NRRL B-3866 / 7 KIP)</name>
    <dbReference type="NCBI Taxonomy" id="710696"/>
    <lineage>
        <taxon>Bacteria</taxon>
        <taxon>Bacillati</taxon>
        <taxon>Actinomycetota</taxon>
        <taxon>Actinomycetes</taxon>
        <taxon>Micrococcales</taxon>
        <taxon>Intrasporangiaceae</taxon>
        <taxon>Intrasporangium</taxon>
    </lineage>
</organism>
<accession>E6S938</accession>
<keyword evidence="2" id="KW-0812">Transmembrane</keyword>
<evidence type="ECO:0000313" key="3">
    <source>
        <dbReference type="EMBL" id="ADU49213.1"/>
    </source>
</evidence>
<name>E6S938_INTC7</name>
<dbReference type="EMBL" id="CP002343">
    <property type="protein sequence ID" value="ADU49213.1"/>
    <property type="molecule type" value="Genomic_DNA"/>
</dbReference>
<feature type="transmembrane region" description="Helical" evidence="2">
    <location>
        <begin position="105"/>
        <end position="130"/>
    </location>
</feature>
<dbReference type="Proteomes" id="UP000008914">
    <property type="component" value="Chromosome"/>
</dbReference>
<sequence length="178" mass="18282">MVSDDLTHAPDPGAGAQPDETAHWERPRPHLGISLLAAAATFLVIGVPTDIVPNPVFGRQVPVRAWEPWVLLATSVLTGLWFGLQRARRVVAADGSVAGEDSNAPAVGAAGLALFAVACPVCNKIVLIALGTSGALGIWEPLQPWLAAISLLALVGAVGYAARRRPCADGACRVAGAS</sequence>
<keyword evidence="2" id="KW-1133">Transmembrane helix</keyword>
<feature type="transmembrane region" description="Helical" evidence="2">
    <location>
        <begin position="31"/>
        <end position="48"/>
    </location>
</feature>
<evidence type="ECO:0000256" key="1">
    <source>
        <dbReference type="SAM" id="MobiDB-lite"/>
    </source>
</evidence>
<protein>
    <submittedName>
        <fullName evidence="3">Uncharacterized protein</fullName>
    </submittedName>
</protein>
<dbReference type="STRING" id="710696.Intca_2712"/>
<keyword evidence="2" id="KW-0472">Membrane</keyword>
<feature type="transmembrane region" description="Helical" evidence="2">
    <location>
        <begin position="68"/>
        <end position="84"/>
    </location>
</feature>
<gene>
    <name evidence="3" type="ordered locus">Intca_2712</name>
</gene>
<dbReference type="HOGENOM" id="CLU_106268_1_0_11"/>
<dbReference type="eggNOG" id="COG0785">
    <property type="taxonomic scope" value="Bacteria"/>
</dbReference>
<evidence type="ECO:0000313" key="4">
    <source>
        <dbReference type="Proteomes" id="UP000008914"/>
    </source>
</evidence>
<proteinExistence type="predicted"/>
<feature type="transmembrane region" description="Helical" evidence="2">
    <location>
        <begin position="142"/>
        <end position="162"/>
    </location>
</feature>
<feature type="region of interest" description="Disordered" evidence="1">
    <location>
        <begin position="1"/>
        <end position="24"/>
    </location>
</feature>
<reference evidence="3 4" key="1">
    <citation type="journal article" date="2010" name="Stand. Genomic Sci.">
        <title>Complete genome sequence of Intrasporangium calvum type strain (7 KIP).</title>
        <authorList>
            <person name="Del Rio T.G."/>
            <person name="Chertkov O."/>
            <person name="Yasawong M."/>
            <person name="Lucas S."/>
            <person name="Deshpande S."/>
            <person name="Cheng J.F."/>
            <person name="Detter C."/>
            <person name="Tapia R."/>
            <person name="Han C."/>
            <person name="Goodwin L."/>
            <person name="Pitluck S."/>
            <person name="Liolios K."/>
            <person name="Ivanova N."/>
            <person name="Mavromatis K."/>
            <person name="Pati A."/>
            <person name="Chen A."/>
            <person name="Palaniappan K."/>
            <person name="Land M."/>
            <person name="Hauser L."/>
            <person name="Chang Y.J."/>
            <person name="Jeffries C.D."/>
            <person name="Rohde M."/>
            <person name="Pukall R."/>
            <person name="Sikorski J."/>
            <person name="Goker M."/>
            <person name="Woyke T."/>
            <person name="Bristow J."/>
            <person name="Eisen J.A."/>
            <person name="Markowitz V."/>
            <person name="Hugenholtz P."/>
            <person name="Kyrpides N.C."/>
            <person name="Klenk H.P."/>
            <person name="Lapidus A."/>
        </authorList>
    </citation>
    <scope>NUCLEOTIDE SEQUENCE [LARGE SCALE GENOMIC DNA]</scope>
    <source>
        <strain evidence="4">ATCC 23552 / DSM 43043 / JCM 3097 / NBRC 12989 / 7 KIP</strain>
    </source>
</reference>
<keyword evidence="4" id="KW-1185">Reference proteome</keyword>
<dbReference type="KEGG" id="ica:Intca_2712"/>